<comment type="caution">
    <text evidence="9">The sequence shown here is derived from an EMBL/GenBank/DDBJ whole genome shotgun (WGS) entry which is preliminary data.</text>
</comment>
<feature type="domain" description="5'-Nucleotidase C-terminal" evidence="8">
    <location>
        <begin position="336"/>
        <end position="506"/>
    </location>
</feature>
<dbReference type="InterPro" id="IPR029052">
    <property type="entry name" value="Metallo-depent_PP-like"/>
</dbReference>
<dbReference type="SUPFAM" id="SSF55816">
    <property type="entry name" value="5'-nucleotidase (syn. UDP-sugar hydrolase), C-terminal domain"/>
    <property type="match status" value="1"/>
</dbReference>
<dbReference type="PANTHER" id="PTHR11575:SF32">
    <property type="entry name" value="APYRASE-LIKE PROTEIN"/>
    <property type="match status" value="1"/>
</dbReference>
<dbReference type="InterPro" id="IPR008334">
    <property type="entry name" value="5'-Nucleotdase_C"/>
</dbReference>
<dbReference type="Gene3D" id="3.90.780.10">
    <property type="entry name" value="5'-Nucleotidase, C-terminal domain"/>
    <property type="match status" value="1"/>
</dbReference>
<dbReference type="GO" id="GO:0000166">
    <property type="term" value="F:nucleotide binding"/>
    <property type="evidence" value="ECO:0007669"/>
    <property type="project" value="UniProtKB-KW"/>
</dbReference>
<evidence type="ECO:0000256" key="1">
    <source>
        <dbReference type="ARBA" id="ARBA00006654"/>
    </source>
</evidence>
<dbReference type="Proteomes" id="UP000801492">
    <property type="component" value="Unassembled WGS sequence"/>
</dbReference>
<dbReference type="InterPro" id="IPR004843">
    <property type="entry name" value="Calcineurin-like_PHP"/>
</dbReference>
<evidence type="ECO:0008006" key="11">
    <source>
        <dbReference type="Google" id="ProtNLM"/>
    </source>
</evidence>
<evidence type="ECO:0000256" key="5">
    <source>
        <dbReference type="ARBA" id="ARBA00022801"/>
    </source>
</evidence>
<dbReference type="FunFam" id="3.90.780.10:FF:000001">
    <property type="entry name" value="NT5E isoform 3"/>
    <property type="match status" value="1"/>
</dbReference>
<accession>A0A8K0D0B0</accession>
<keyword evidence="5 6" id="KW-0378">Hydrolase</keyword>
<dbReference type="InterPro" id="IPR006179">
    <property type="entry name" value="5_nucleotidase/apyrase"/>
</dbReference>
<dbReference type="Pfam" id="PF02872">
    <property type="entry name" value="5_nucleotid_C"/>
    <property type="match status" value="1"/>
</dbReference>
<dbReference type="GO" id="GO:0008253">
    <property type="term" value="F:5'-nucleotidase activity"/>
    <property type="evidence" value="ECO:0007669"/>
    <property type="project" value="TreeGrafter"/>
</dbReference>
<keyword evidence="10" id="KW-1185">Reference proteome</keyword>
<dbReference type="GO" id="GO:0006196">
    <property type="term" value="P:AMP catabolic process"/>
    <property type="evidence" value="ECO:0007669"/>
    <property type="project" value="TreeGrafter"/>
</dbReference>
<dbReference type="EMBL" id="VTPC01004547">
    <property type="protein sequence ID" value="KAF2897005.1"/>
    <property type="molecule type" value="Genomic_DNA"/>
</dbReference>
<keyword evidence="3 6" id="KW-0732">Signal</keyword>
<dbReference type="CDD" id="cd07409">
    <property type="entry name" value="MPP_CD73_N"/>
    <property type="match status" value="1"/>
</dbReference>
<evidence type="ECO:0000256" key="4">
    <source>
        <dbReference type="ARBA" id="ARBA00022741"/>
    </source>
</evidence>
<dbReference type="InterPro" id="IPR036907">
    <property type="entry name" value="5'-Nucleotdase_C_sf"/>
</dbReference>
<comment type="similarity">
    <text evidence="1 6">Belongs to the 5'-nucleotidase family.</text>
</comment>
<name>A0A8K0D0B0_IGNLU</name>
<evidence type="ECO:0000259" key="7">
    <source>
        <dbReference type="Pfam" id="PF00149"/>
    </source>
</evidence>
<protein>
    <recommendedName>
        <fullName evidence="11">Apyrase</fullName>
    </recommendedName>
</protein>
<sequence length="545" mass="61086">MLISNIIVLISFIVYVNSTPVVNQSFQLSLIHLNDFHDRFEETSPTSGTCKDDNCIGGFSRVYAATKQLIKERPNPIVLNAGDNFQGTIWFSVYGWNVTQYFFNKLPTDAFTLGNHEFDRGVKEVSRYITAMKAPHVVANIDDSEEPDIQGLYNKSIVIEKYGKRIGIIGVISQRTNELSSTGKLRFLDESESVNMEAERLAVEECVDTIIVLSHCGYHADQVIAQNAAPKIGVIVGGHSHTFLYTEQPLPGPEKPRGPYPTVINHKDGRKILVVQASGNSKYLGNITVNYNKNGDVISWSGAPIYLNRSIPQDHHINHKIELWKHGLDDKVKKVLGYTNVVLQRFNCYYEECNLGNLLADAMVYSYLHTDEEDAWSYAAIAITNSGGIRVSIPKGKITYNDIALAVPFLNTFDVMEIQGKYLRQLLEYAAGHHNNTSSFKINLMQVSGLRIVYNTTKPIGSRIISLKARCRVCPVPLYQNVEMKDYYRIVVNSFIAGGGDGHTVLVNNARKIKVGEVDIDALVKYIEKHSPIIQELQNRITVLK</sequence>
<feature type="signal peptide" evidence="6">
    <location>
        <begin position="1"/>
        <end position="18"/>
    </location>
</feature>
<feature type="domain" description="Calcineurin-like phosphoesterase" evidence="7">
    <location>
        <begin position="30"/>
        <end position="242"/>
    </location>
</feature>
<evidence type="ECO:0000256" key="6">
    <source>
        <dbReference type="RuleBase" id="RU362119"/>
    </source>
</evidence>
<dbReference type="PANTHER" id="PTHR11575">
    <property type="entry name" value="5'-NUCLEOTIDASE-RELATED"/>
    <property type="match status" value="1"/>
</dbReference>
<evidence type="ECO:0000256" key="2">
    <source>
        <dbReference type="ARBA" id="ARBA00022723"/>
    </source>
</evidence>
<dbReference type="GO" id="GO:0005886">
    <property type="term" value="C:plasma membrane"/>
    <property type="evidence" value="ECO:0007669"/>
    <property type="project" value="TreeGrafter"/>
</dbReference>
<evidence type="ECO:0000313" key="10">
    <source>
        <dbReference type="Proteomes" id="UP000801492"/>
    </source>
</evidence>
<evidence type="ECO:0000313" key="9">
    <source>
        <dbReference type="EMBL" id="KAF2897005.1"/>
    </source>
</evidence>
<keyword evidence="4 6" id="KW-0547">Nucleotide-binding</keyword>
<evidence type="ECO:0000256" key="3">
    <source>
        <dbReference type="ARBA" id="ARBA00022729"/>
    </source>
</evidence>
<dbReference type="FunFam" id="3.60.21.10:FF:000020">
    <property type="entry name" value="NT5E isoform 4"/>
    <property type="match status" value="1"/>
</dbReference>
<proteinExistence type="inferred from homology"/>
<dbReference type="PRINTS" id="PR01607">
    <property type="entry name" value="APYRASEFAMLY"/>
</dbReference>
<dbReference type="Gene3D" id="3.60.21.10">
    <property type="match status" value="1"/>
</dbReference>
<gene>
    <name evidence="9" type="ORF">ILUMI_09170</name>
</gene>
<organism evidence="9 10">
    <name type="scientific">Ignelater luminosus</name>
    <name type="common">Cucubano</name>
    <name type="synonym">Pyrophorus luminosus</name>
    <dbReference type="NCBI Taxonomy" id="2038154"/>
    <lineage>
        <taxon>Eukaryota</taxon>
        <taxon>Metazoa</taxon>
        <taxon>Ecdysozoa</taxon>
        <taxon>Arthropoda</taxon>
        <taxon>Hexapoda</taxon>
        <taxon>Insecta</taxon>
        <taxon>Pterygota</taxon>
        <taxon>Neoptera</taxon>
        <taxon>Endopterygota</taxon>
        <taxon>Coleoptera</taxon>
        <taxon>Polyphaga</taxon>
        <taxon>Elateriformia</taxon>
        <taxon>Elateroidea</taxon>
        <taxon>Elateridae</taxon>
        <taxon>Agrypninae</taxon>
        <taxon>Pyrophorini</taxon>
        <taxon>Ignelater</taxon>
    </lineage>
</organism>
<feature type="chain" id="PRO_5035487750" description="Apyrase" evidence="6">
    <location>
        <begin position="19"/>
        <end position="545"/>
    </location>
</feature>
<dbReference type="OrthoDB" id="7722975at2759"/>
<dbReference type="SUPFAM" id="SSF56300">
    <property type="entry name" value="Metallo-dependent phosphatases"/>
    <property type="match status" value="1"/>
</dbReference>
<evidence type="ECO:0000259" key="8">
    <source>
        <dbReference type="Pfam" id="PF02872"/>
    </source>
</evidence>
<dbReference type="AlphaFoldDB" id="A0A8K0D0B0"/>
<dbReference type="Pfam" id="PF00149">
    <property type="entry name" value="Metallophos"/>
    <property type="match status" value="1"/>
</dbReference>
<dbReference type="GO" id="GO:0046872">
    <property type="term" value="F:metal ion binding"/>
    <property type="evidence" value="ECO:0007669"/>
    <property type="project" value="UniProtKB-KW"/>
</dbReference>
<keyword evidence="2" id="KW-0479">Metal-binding</keyword>
<reference evidence="9" key="1">
    <citation type="submission" date="2019-08" db="EMBL/GenBank/DDBJ databases">
        <title>The genome of the North American firefly Photinus pyralis.</title>
        <authorList>
            <consortium name="Photinus pyralis genome working group"/>
            <person name="Fallon T.R."/>
            <person name="Sander Lower S.E."/>
            <person name="Weng J.-K."/>
        </authorList>
    </citation>
    <scope>NUCLEOTIDE SEQUENCE</scope>
    <source>
        <strain evidence="9">TRF0915ILg1</strain>
        <tissue evidence="9">Whole body</tissue>
    </source>
</reference>